<dbReference type="AlphaFoldDB" id="A0A4R9KEH2"/>
<keyword evidence="1" id="KW-0812">Transmembrane</keyword>
<feature type="transmembrane region" description="Helical" evidence="1">
    <location>
        <begin position="132"/>
        <end position="149"/>
    </location>
</feature>
<evidence type="ECO:0000313" key="3">
    <source>
        <dbReference type="Proteomes" id="UP000297762"/>
    </source>
</evidence>
<feature type="transmembrane region" description="Helical" evidence="1">
    <location>
        <begin position="75"/>
        <end position="96"/>
    </location>
</feature>
<dbReference type="RefSeq" id="WP_135647729.1">
    <property type="nucleotide sequence ID" value="NZ_RQGF01000007.1"/>
</dbReference>
<dbReference type="EMBL" id="RQGF01000007">
    <property type="protein sequence ID" value="TGL64530.1"/>
    <property type="molecule type" value="Genomic_DNA"/>
</dbReference>
<dbReference type="OrthoDB" id="5072157at2"/>
<evidence type="ECO:0000313" key="2">
    <source>
        <dbReference type="EMBL" id="TGL64530.1"/>
    </source>
</evidence>
<protein>
    <recommendedName>
        <fullName evidence="4">DoxX family protein</fullName>
    </recommendedName>
</protein>
<gene>
    <name evidence="2" type="ORF">EHQ64_01410</name>
</gene>
<organism evidence="2 3">
    <name type="scientific">Leptospira sarikeiensis</name>
    <dbReference type="NCBI Taxonomy" id="2484943"/>
    <lineage>
        <taxon>Bacteria</taxon>
        <taxon>Pseudomonadati</taxon>
        <taxon>Spirochaetota</taxon>
        <taxon>Spirochaetia</taxon>
        <taxon>Leptospirales</taxon>
        <taxon>Leptospiraceae</taxon>
        <taxon>Leptospira</taxon>
    </lineage>
</organism>
<comment type="caution">
    <text evidence="2">The sequence shown here is derived from an EMBL/GenBank/DDBJ whole genome shotgun (WGS) entry which is preliminary data.</text>
</comment>
<feature type="transmembrane region" description="Helical" evidence="1">
    <location>
        <begin position="6"/>
        <end position="25"/>
    </location>
</feature>
<name>A0A4R9KEH2_9LEPT</name>
<feature type="transmembrane region" description="Helical" evidence="1">
    <location>
        <begin position="103"/>
        <end position="120"/>
    </location>
</feature>
<evidence type="ECO:0000256" key="1">
    <source>
        <dbReference type="SAM" id="Phobius"/>
    </source>
</evidence>
<proteinExistence type="predicted"/>
<evidence type="ECO:0008006" key="4">
    <source>
        <dbReference type="Google" id="ProtNLM"/>
    </source>
</evidence>
<dbReference type="Pfam" id="PF20589">
    <property type="entry name" value="DUF6790"/>
    <property type="match status" value="1"/>
</dbReference>
<reference evidence="2" key="1">
    <citation type="journal article" date="2019" name="PLoS Negl. Trop. Dis.">
        <title>Revisiting the worldwide diversity of Leptospira species in the environment.</title>
        <authorList>
            <person name="Vincent A.T."/>
            <person name="Schiettekatte O."/>
            <person name="Bourhy P."/>
            <person name="Veyrier F.J."/>
            <person name="Picardeau M."/>
        </authorList>
    </citation>
    <scope>NUCLEOTIDE SEQUENCE [LARGE SCALE GENOMIC DNA]</scope>
    <source>
        <strain evidence="2">201702455</strain>
    </source>
</reference>
<keyword evidence="1" id="KW-1133">Transmembrane helix</keyword>
<keyword evidence="1" id="KW-0472">Membrane</keyword>
<feature type="transmembrane region" description="Helical" evidence="1">
    <location>
        <begin position="37"/>
        <end position="55"/>
    </location>
</feature>
<keyword evidence="3" id="KW-1185">Reference proteome</keyword>
<accession>A0A4R9KEH2</accession>
<dbReference type="InterPro" id="IPR046740">
    <property type="entry name" value="DUF6790"/>
</dbReference>
<dbReference type="Proteomes" id="UP000297762">
    <property type="component" value="Unassembled WGS sequence"/>
</dbReference>
<sequence>MGYVIYIVATMFVVPLLSVIGEFYFRSPQARFFDLTWKWFIFWAIGIRLITAALSQIANPAFTASILQLNDSAYVIIRELGFANLLMGGLAGLSLFFPSLRPAATIGGLYLGLAGLLHVVRGIEHVNLKEATALISDLWGLLIVSSYYIDSFVFRNKV</sequence>